<dbReference type="InterPro" id="IPR055251">
    <property type="entry name" value="SOS1_NGEF_PH"/>
</dbReference>
<dbReference type="eggNOG" id="KOG3523">
    <property type="taxonomic scope" value="Eukaryota"/>
</dbReference>
<dbReference type="SUPFAM" id="SSF50729">
    <property type="entry name" value="PH domain-like"/>
    <property type="match status" value="1"/>
</dbReference>
<dbReference type="SMART" id="SM00233">
    <property type="entry name" value="PH"/>
    <property type="match status" value="1"/>
</dbReference>
<organism evidence="9">
    <name type="scientific">Salpingoeca rosetta (strain ATCC 50818 / BSB-021)</name>
    <dbReference type="NCBI Taxonomy" id="946362"/>
    <lineage>
        <taxon>Eukaryota</taxon>
        <taxon>Choanoflagellata</taxon>
        <taxon>Craspedida</taxon>
        <taxon>Salpingoecidae</taxon>
        <taxon>Salpingoeca</taxon>
    </lineage>
</organism>
<dbReference type="PROSITE" id="PS50105">
    <property type="entry name" value="SAM_DOMAIN"/>
    <property type="match status" value="1"/>
</dbReference>
<dbReference type="InterPro" id="IPR001452">
    <property type="entry name" value="SH3_domain"/>
</dbReference>
<dbReference type="Pfam" id="PF07653">
    <property type="entry name" value="SH3_2"/>
    <property type="match status" value="1"/>
</dbReference>
<feature type="domain" description="SAM" evidence="6">
    <location>
        <begin position="11"/>
        <end position="74"/>
    </location>
</feature>
<dbReference type="GO" id="GO:0043130">
    <property type="term" value="F:ubiquitin binding"/>
    <property type="evidence" value="ECO:0007669"/>
    <property type="project" value="InterPro"/>
</dbReference>
<dbReference type="STRING" id="946362.F2UC56"/>
<dbReference type="SMART" id="SM00326">
    <property type="entry name" value="SH3"/>
    <property type="match status" value="1"/>
</dbReference>
<feature type="region of interest" description="Disordered" evidence="3">
    <location>
        <begin position="334"/>
        <end position="370"/>
    </location>
</feature>
<dbReference type="InterPro" id="IPR009060">
    <property type="entry name" value="UBA-like_sf"/>
</dbReference>
<feature type="domain" description="CUE" evidence="7">
    <location>
        <begin position="95"/>
        <end position="138"/>
    </location>
</feature>
<dbReference type="GO" id="GO:0005085">
    <property type="term" value="F:guanyl-nucleotide exchange factor activity"/>
    <property type="evidence" value="ECO:0007669"/>
    <property type="project" value="InterPro"/>
</dbReference>
<feature type="domain" description="DH" evidence="5">
    <location>
        <begin position="416"/>
        <end position="610"/>
    </location>
</feature>
<dbReference type="CDD" id="cd14279">
    <property type="entry name" value="CUE"/>
    <property type="match status" value="1"/>
</dbReference>
<dbReference type="InterPro" id="IPR001660">
    <property type="entry name" value="SAM"/>
</dbReference>
<dbReference type="OrthoDB" id="27593at2759"/>
<keyword evidence="1 2" id="KW-0728">SH3 domain</keyword>
<dbReference type="GeneID" id="16073636"/>
<dbReference type="Proteomes" id="UP000007799">
    <property type="component" value="Unassembled WGS sequence"/>
</dbReference>
<dbReference type="PANTHER" id="PTHR12845:SF5">
    <property type="entry name" value="EPHEXIN, ISOFORM D"/>
    <property type="match status" value="1"/>
</dbReference>
<gene>
    <name evidence="8" type="ORF">PTSG_06171</name>
</gene>
<dbReference type="InterPro" id="IPR011993">
    <property type="entry name" value="PH-like_dom_sf"/>
</dbReference>
<dbReference type="PROSITE" id="PS51140">
    <property type="entry name" value="CUE"/>
    <property type="match status" value="2"/>
</dbReference>
<feature type="compositionally biased region" description="Basic and acidic residues" evidence="3">
    <location>
        <begin position="143"/>
        <end position="158"/>
    </location>
</feature>
<dbReference type="InParanoid" id="F2UC56"/>
<feature type="compositionally biased region" description="Polar residues" evidence="3">
    <location>
        <begin position="217"/>
        <end position="230"/>
    </location>
</feature>
<proteinExistence type="predicted"/>
<evidence type="ECO:0000259" key="6">
    <source>
        <dbReference type="PROSITE" id="PS50105"/>
    </source>
</evidence>
<dbReference type="AlphaFoldDB" id="F2UC56"/>
<evidence type="ECO:0000259" key="7">
    <source>
        <dbReference type="PROSITE" id="PS51140"/>
    </source>
</evidence>
<evidence type="ECO:0000256" key="2">
    <source>
        <dbReference type="PROSITE-ProRule" id="PRU00192"/>
    </source>
</evidence>
<evidence type="ECO:0000256" key="1">
    <source>
        <dbReference type="ARBA" id="ARBA00022443"/>
    </source>
</evidence>
<protein>
    <submittedName>
        <fullName evidence="8">Uncharacterized protein</fullName>
    </submittedName>
</protein>
<evidence type="ECO:0000313" key="8">
    <source>
        <dbReference type="EMBL" id="EGD74163.1"/>
    </source>
</evidence>
<dbReference type="PANTHER" id="PTHR12845">
    <property type="entry name" value="GUANINE NUCLEOTIDE EXCHANGE FACTOR"/>
    <property type="match status" value="1"/>
</dbReference>
<evidence type="ECO:0000259" key="4">
    <source>
        <dbReference type="PROSITE" id="PS50002"/>
    </source>
</evidence>
<dbReference type="SUPFAM" id="SSF50044">
    <property type="entry name" value="SH3-domain"/>
    <property type="match status" value="1"/>
</dbReference>
<dbReference type="PROSITE" id="PS50002">
    <property type="entry name" value="SH3"/>
    <property type="match status" value="1"/>
</dbReference>
<dbReference type="Gene3D" id="1.20.900.10">
    <property type="entry name" value="Dbl homology (DH) domain"/>
    <property type="match status" value="1"/>
</dbReference>
<dbReference type="InterPro" id="IPR013761">
    <property type="entry name" value="SAM/pointed_sf"/>
</dbReference>
<dbReference type="InterPro" id="IPR047271">
    <property type="entry name" value="Ephexin-like"/>
</dbReference>
<dbReference type="RefSeq" id="XP_004993063.1">
    <property type="nucleotide sequence ID" value="XM_004993006.1"/>
</dbReference>
<dbReference type="PROSITE" id="PS50010">
    <property type="entry name" value="DH_2"/>
    <property type="match status" value="1"/>
</dbReference>
<dbReference type="SMART" id="SM00546">
    <property type="entry name" value="CUE"/>
    <property type="match status" value="2"/>
</dbReference>
<dbReference type="InterPro" id="IPR036028">
    <property type="entry name" value="SH3-like_dom_sf"/>
</dbReference>
<dbReference type="CDD" id="cd00174">
    <property type="entry name" value="SH3"/>
    <property type="match status" value="1"/>
</dbReference>
<dbReference type="KEGG" id="sre:PTSG_06171"/>
<reference evidence="8" key="1">
    <citation type="submission" date="2009-08" db="EMBL/GenBank/DDBJ databases">
        <title>Annotation of Salpingoeca rosetta.</title>
        <authorList>
            <consortium name="The Broad Institute Genome Sequencing Platform"/>
            <person name="Russ C."/>
            <person name="Cuomo C."/>
            <person name="Burger G."/>
            <person name="Gray M.W."/>
            <person name="Holland P.W.H."/>
            <person name="King N."/>
            <person name="Lang F.B.F."/>
            <person name="Roger A.J."/>
            <person name="Ruiz-Trillo I."/>
            <person name="Young S.K."/>
            <person name="Zeng Q."/>
            <person name="Gargeya S."/>
            <person name="Alvarado L."/>
            <person name="Berlin A."/>
            <person name="Chapman S.B."/>
            <person name="Chen Z."/>
            <person name="Freedman E."/>
            <person name="Gellesch M."/>
            <person name="Goldberg J."/>
            <person name="Griggs A."/>
            <person name="Gujja S."/>
            <person name="Heilman E."/>
            <person name="Heiman D."/>
            <person name="Howarth C."/>
            <person name="Mehta T."/>
            <person name="Neiman D."/>
            <person name="Pearson M."/>
            <person name="Roberts A."/>
            <person name="Saif S."/>
            <person name="Shea T."/>
            <person name="Shenoy N."/>
            <person name="Sisk P."/>
            <person name="Stolte C."/>
            <person name="Sykes S."/>
            <person name="White J."/>
            <person name="Yandava C."/>
            <person name="Haas B."/>
            <person name="Nusbaum C."/>
            <person name="Birren B."/>
        </authorList>
    </citation>
    <scope>NUCLEOTIDE SEQUENCE [LARGE SCALE GENOMIC DNA]</scope>
    <source>
        <strain evidence="8">ATCC 50818</strain>
    </source>
</reference>
<dbReference type="Pfam" id="PF22697">
    <property type="entry name" value="SOS1_NGEF_PH"/>
    <property type="match status" value="1"/>
</dbReference>
<dbReference type="FunCoup" id="F2UC56">
    <property type="interactions" value="327"/>
</dbReference>
<dbReference type="InterPro" id="IPR003892">
    <property type="entry name" value="CUE"/>
</dbReference>
<dbReference type="SUPFAM" id="SSF46934">
    <property type="entry name" value="UBA-like"/>
    <property type="match status" value="1"/>
</dbReference>
<feature type="domain" description="CUE" evidence="7">
    <location>
        <begin position="284"/>
        <end position="327"/>
    </location>
</feature>
<dbReference type="Pfam" id="PF00621">
    <property type="entry name" value="RhoGEF"/>
    <property type="match status" value="1"/>
</dbReference>
<dbReference type="Gene3D" id="2.30.29.30">
    <property type="entry name" value="Pleckstrin-homology domain (PH domain)/Phosphotyrosine-binding domain (PTB)"/>
    <property type="match status" value="1"/>
</dbReference>
<dbReference type="Gene3D" id="2.30.30.40">
    <property type="entry name" value="SH3 Domains"/>
    <property type="match status" value="1"/>
</dbReference>
<dbReference type="Pfam" id="PF07647">
    <property type="entry name" value="SAM_2"/>
    <property type="match status" value="1"/>
</dbReference>
<dbReference type="Gene3D" id="1.10.8.10">
    <property type="entry name" value="DNA helicase RuvA subunit, C-terminal domain"/>
    <property type="match status" value="1"/>
</dbReference>
<dbReference type="InterPro" id="IPR001849">
    <property type="entry name" value="PH_domain"/>
</dbReference>
<evidence type="ECO:0000256" key="3">
    <source>
        <dbReference type="SAM" id="MobiDB-lite"/>
    </source>
</evidence>
<dbReference type="SUPFAM" id="SSF48065">
    <property type="entry name" value="DBL homology domain (DH-domain)"/>
    <property type="match status" value="1"/>
</dbReference>
<evidence type="ECO:0000313" key="9">
    <source>
        <dbReference type="Proteomes" id="UP000007799"/>
    </source>
</evidence>
<feature type="region of interest" description="Disordered" evidence="3">
    <location>
        <begin position="142"/>
        <end position="252"/>
    </location>
</feature>
<dbReference type="InterPro" id="IPR035899">
    <property type="entry name" value="DBL_dom_sf"/>
</dbReference>
<dbReference type="InterPro" id="IPR000219">
    <property type="entry name" value="DH_dom"/>
</dbReference>
<accession>F2UC56</accession>
<dbReference type="SUPFAM" id="SSF47769">
    <property type="entry name" value="SAM/Pointed domain"/>
    <property type="match status" value="1"/>
</dbReference>
<dbReference type="EMBL" id="GL832968">
    <property type="protein sequence ID" value="EGD74163.1"/>
    <property type="molecule type" value="Genomic_DNA"/>
</dbReference>
<feature type="compositionally biased region" description="Basic residues" evidence="3">
    <location>
        <begin position="180"/>
        <end position="190"/>
    </location>
</feature>
<name>F2UC56_SALR5</name>
<dbReference type="Gene3D" id="1.10.150.50">
    <property type="entry name" value="Transcription Factor, Ets-1"/>
    <property type="match status" value="1"/>
</dbReference>
<keyword evidence="9" id="KW-1185">Reference proteome</keyword>
<dbReference type="SMART" id="SM00325">
    <property type="entry name" value="RhoGEF"/>
    <property type="match status" value="1"/>
</dbReference>
<feature type="domain" description="SH3" evidence="4">
    <location>
        <begin position="769"/>
        <end position="836"/>
    </location>
</feature>
<feature type="compositionally biased region" description="Basic and acidic residues" evidence="3">
    <location>
        <begin position="355"/>
        <end position="364"/>
    </location>
</feature>
<dbReference type="SMART" id="SM00454">
    <property type="entry name" value="SAM"/>
    <property type="match status" value="1"/>
</dbReference>
<evidence type="ECO:0000259" key="5">
    <source>
        <dbReference type="PROSITE" id="PS50010"/>
    </source>
</evidence>
<sequence length="859" mass="97099">MSSQQRNVADWEVEEVVLFFVQNRLQNYLSIVRTNAINGKKLLSLDDSALADLGISKADDRQRLLEELRKRRRHASFTYSEVQATRAAQDAQAVKADDIVMKLRGMFPDIAEPSIRYILSSNNNNEAAALDTLLALQALGREPSSHSDDDDGNDGHQDQHRHRAGGGDVFRQQQPARETVRRHSPQRTRVHSSDHGGSTAGEGDVSRYGSHVEGATLQLQGVSLGESSSDSPRRHGTMRRGERHVSSSALLSSSDVDPAVVDHMCGLFPELEPELIVHALELNDEDQHVRRLSKLFPELSSDAMLHTLRSTDNDVQRTVKLLSEQDSRPITVVRPAPQRAASISDELARPSPRTHAADARKRPTSDYSGLRRHSLRRASLMLRETAKEILLHNRWQDRPDVKSAGLLQSLPKQEIKRQEAIWEIAVSEEAYLKDVHTLQELVLKPMQELFRRSRKPQRDPTTSNLNLRSTSAMLRTVEKLHSQGSAFLSQLRMKQATMMQVDSISDVILDNIADTLRVFAGYCSVCFRLQRVNEMNHKELKALFEQAAKHPMARCLPIDAFILAPIQRLARYPLLVQAVLAHTPADHPEHGQLEEAHQQLTECVQACNARLRSLEDFALLEKLDQQMDYNRLQHHTTLVQRNRALLRRGTVKFLRLQKGKIAKSKSVECFLFTDLLMYAKPVRAKKKVTYIVYKQVHRSLVDAKPAEECGDLFPGVVTLSSSDKECMFVLVLYGQQPLTLLAKAPSPTDRQRWLEVLNPPKESNEYAEWNCPRARVIRDYDAKQKDELTLRVGDVLNIIVRNQDGFSKGAIVSTVTQTNRQTRGWFPVTHVKEIVSQHSEAKVFKANFNAKAARSSLPK</sequence>